<protein>
    <recommendedName>
        <fullName evidence="1">SMP-30/Gluconolactonase/LRE-like region domain-containing protein</fullName>
    </recommendedName>
</protein>
<reference evidence="2" key="1">
    <citation type="journal article" date="2014" name="Int. J. Syst. Evol. Microbiol.">
        <title>Complete genome sequence of Corynebacterium casei LMG S-19264T (=DSM 44701T), isolated from a smear-ripened cheese.</title>
        <authorList>
            <consortium name="US DOE Joint Genome Institute (JGI-PGF)"/>
            <person name="Walter F."/>
            <person name="Albersmeier A."/>
            <person name="Kalinowski J."/>
            <person name="Ruckert C."/>
        </authorList>
    </citation>
    <scope>NUCLEOTIDE SEQUENCE</scope>
    <source>
        <strain evidence="2">CGMCC 1.3617</strain>
    </source>
</reference>
<gene>
    <name evidence="2" type="ORF">GCM10011320_10500</name>
</gene>
<keyword evidence="3" id="KW-1185">Reference proteome</keyword>
<evidence type="ECO:0000313" key="2">
    <source>
        <dbReference type="EMBL" id="GGJ05538.1"/>
    </source>
</evidence>
<accession>A0A917NJL7</accession>
<dbReference type="AlphaFoldDB" id="A0A917NJL7"/>
<dbReference type="PANTHER" id="PTHR47572">
    <property type="entry name" value="LIPOPROTEIN-RELATED"/>
    <property type="match status" value="1"/>
</dbReference>
<dbReference type="InterPro" id="IPR013658">
    <property type="entry name" value="SGL"/>
</dbReference>
<dbReference type="PANTHER" id="PTHR47572:SF5">
    <property type="entry name" value="BLR2277 PROTEIN"/>
    <property type="match status" value="1"/>
</dbReference>
<proteinExistence type="predicted"/>
<dbReference type="SUPFAM" id="SSF63829">
    <property type="entry name" value="Calcium-dependent phosphotriesterase"/>
    <property type="match status" value="1"/>
</dbReference>
<dbReference type="Pfam" id="PF08450">
    <property type="entry name" value="SGL"/>
    <property type="match status" value="1"/>
</dbReference>
<dbReference type="RefSeq" id="WP_188965857.1">
    <property type="nucleotide sequence ID" value="NZ_BMKW01000002.1"/>
</dbReference>
<feature type="domain" description="SMP-30/Gluconolactonase/LRE-like region" evidence="1">
    <location>
        <begin position="51"/>
        <end position="290"/>
    </location>
</feature>
<sequence>MTGQRVTRLEQPFDVEAACWARLPDALRHTGEPSEWARMNRPGLSMHSFLEGPSFDADGNLWLVDIPYGRIFCIDPDGGWTVAHAYDGNPHCLAHLGDGRLVVTDRRGGLMRLDPARGTMDVICSGVNFENFRALSDVAVAPNGDLWFTDPGRSSPSDPTGRLMRLRRGAAGPEIVLANIPYPNSVALDASGRQVFVSVTRANCIWRLLADAPDPVFPMVSTFAHLSGGNGPDGLSIDNRGRVAVAQSQAGRAYVFDALGDLLCRIRTPGGAWTTACAFSPDGGALYILEAQEGAVYRADLDFLGADPVTPP</sequence>
<organism evidence="2 3">
    <name type="scientific">Neoroseomonas lacus</name>
    <dbReference type="NCBI Taxonomy" id="287609"/>
    <lineage>
        <taxon>Bacteria</taxon>
        <taxon>Pseudomonadati</taxon>
        <taxon>Pseudomonadota</taxon>
        <taxon>Alphaproteobacteria</taxon>
        <taxon>Acetobacterales</taxon>
        <taxon>Acetobacteraceae</taxon>
        <taxon>Neoroseomonas</taxon>
    </lineage>
</organism>
<reference evidence="2" key="2">
    <citation type="submission" date="2020-09" db="EMBL/GenBank/DDBJ databases">
        <authorList>
            <person name="Sun Q."/>
            <person name="Zhou Y."/>
        </authorList>
    </citation>
    <scope>NUCLEOTIDE SEQUENCE</scope>
    <source>
        <strain evidence="2">CGMCC 1.3617</strain>
    </source>
</reference>
<dbReference type="EMBL" id="BMKW01000002">
    <property type="protein sequence ID" value="GGJ05538.1"/>
    <property type="molecule type" value="Genomic_DNA"/>
</dbReference>
<dbReference type="InterPro" id="IPR011042">
    <property type="entry name" value="6-blade_b-propeller_TolB-like"/>
</dbReference>
<name>A0A917NJL7_9PROT</name>
<evidence type="ECO:0000259" key="1">
    <source>
        <dbReference type="Pfam" id="PF08450"/>
    </source>
</evidence>
<dbReference type="Gene3D" id="2.120.10.30">
    <property type="entry name" value="TolB, C-terminal domain"/>
    <property type="match status" value="1"/>
</dbReference>
<evidence type="ECO:0000313" key="3">
    <source>
        <dbReference type="Proteomes" id="UP000661507"/>
    </source>
</evidence>
<dbReference type="InterPro" id="IPR051262">
    <property type="entry name" value="SMP-30/CGR1_Lactonase"/>
</dbReference>
<comment type="caution">
    <text evidence="2">The sequence shown here is derived from an EMBL/GenBank/DDBJ whole genome shotgun (WGS) entry which is preliminary data.</text>
</comment>
<dbReference type="Proteomes" id="UP000661507">
    <property type="component" value="Unassembled WGS sequence"/>
</dbReference>